<evidence type="ECO:0000313" key="2">
    <source>
        <dbReference type="Proteomes" id="UP000325211"/>
    </source>
</evidence>
<dbReference type="Proteomes" id="UP000325211">
    <property type="component" value="Chromosome"/>
</dbReference>
<protein>
    <submittedName>
        <fullName evidence="1">Uncharacterized protein</fullName>
    </submittedName>
</protein>
<dbReference type="InterPro" id="IPR010982">
    <property type="entry name" value="Lambda_DNA-bd_dom_sf"/>
</dbReference>
<dbReference type="AlphaFoldDB" id="A0A5P2D074"/>
<dbReference type="GO" id="GO:0003677">
    <property type="term" value="F:DNA binding"/>
    <property type="evidence" value="ECO:0007669"/>
    <property type="project" value="InterPro"/>
</dbReference>
<dbReference type="OrthoDB" id="4154553at2"/>
<evidence type="ECO:0000313" key="1">
    <source>
        <dbReference type="EMBL" id="QES47418.1"/>
    </source>
</evidence>
<dbReference type="EMBL" id="CP029190">
    <property type="protein sequence ID" value="QES47418.1"/>
    <property type="molecule type" value="Genomic_DNA"/>
</dbReference>
<organism evidence="1 2">
    <name type="scientific">Streptomyces venezuelae</name>
    <dbReference type="NCBI Taxonomy" id="54571"/>
    <lineage>
        <taxon>Bacteria</taxon>
        <taxon>Bacillati</taxon>
        <taxon>Actinomycetota</taxon>
        <taxon>Actinomycetes</taxon>
        <taxon>Kitasatosporales</taxon>
        <taxon>Streptomycetaceae</taxon>
        <taxon>Streptomyces</taxon>
    </lineage>
</organism>
<dbReference type="RefSeq" id="WP_150206527.1">
    <property type="nucleotide sequence ID" value="NZ_CP029190.1"/>
</dbReference>
<dbReference type="Gene3D" id="1.10.260.40">
    <property type="entry name" value="lambda repressor-like DNA-binding domains"/>
    <property type="match status" value="1"/>
</dbReference>
<reference evidence="1 2" key="1">
    <citation type="submission" date="2018-05" db="EMBL/GenBank/DDBJ databases">
        <title>Streptomyces venezuelae.</title>
        <authorList>
            <person name="Kim W."/>
            <person name="Lee N."/>
            <person name="Cho B.-K."/>
        </authorList>
    </citation>
    <scope>NUCLEOTIDE SEQUENCE [LARGE SCALE GENOMIC DNA]</scope>
    <source>
        <strain evidence="1 2">ATCC 21782</strain>
    </source>
</reference>
<gene>
    <name evidence="1" type="ORF">DEJ50_05855</name>
</gene>
<proteinExistence type="predicted"/>
<accession>A0A5P2D074</accession>
<name>A0A5P2D074_STRVZ</name>
<sequence>MSERSAADPVRTAGRIRSLLERAGLEGEDLLRVEGEGGLSYASGLPVEDVHALLRGQQQAPGNGGGAADRVDPVEERHRRVVARIVFLRRTRLRTTPDGQRRAYSLADIAAGAGTSAQWLDKMIKTGKAPNLDHAAGIADFFGESIEFLVAEPAEALDRVLQRIHKDLLERTVARQDEHIQRLRNADTLASAGSVGSAGSGAASGSDLGVVGYAARALADVPDDTAQPIIALIESIARRSREERARESR</sequence>